<dbReference type="EC" id="2.7.7.87" evidence="3"/>
<evidence type="ECO:0000256" key="5">
    <source>
        <dbReference type="ARBA" id="ARBA00022490"/>
    </source>
</evidence>
<evidence type="ECO:0000313" key="10">
    <source>
        <dbReference type="Proteomes" id="UP000008912"/>
    </source>
</evidence>
<evidence type="ECO:0000259" key="8">
    <source>
        <dbReference type="PROSITE" id="PS51163"/>
    </source>
</evidence>
<dbReference type="AlphaFoldDB" id="A0A7N5JUW0"/>
<comment type="similarity">
    <text evidence="2">Belongs to the SUA5 family.</text>
</comment>
<organism evidence="9 10">
    <name type="scientific">Ailuropoda melanoleuca</name>
    <name type="common">Giant panda</name>
    <dbReference type="NCBI Taxonomy" id="9646"/>
    <lineage>
        <taxon>Eukaryota</taxon>
        <taxon>Metazoa</taxon>
        <taxon>Chordata</taxon>
        <taxon>Craniata</taxon>
        <taxon>Vertebrata</taxon>
        <taxon>Euteleostomi</taxon>
        <taxon>Mammalia</taxon>
        <taxon>Eutheria</taxon>
        <taxon>Laurasiatheria</taxon>
        <taxon>Carnivora</taxon>
        <taxon>Caniformia</taxon>
        <taxon>Ursidae</taxon>
        <taxon>Ailuropoda</taxon>
    </lineage>
</organism>
<feature type="domain" description="YrdC-like" evidence="8">
    <location>
        <begin position="1"/>
        <end position="172"/>
    </location>
</feature>
<dbReference type="InParanoid" id="A0A7N5JUW0"/>
<keyword evidence="10" id="KW-1185">Reference proteome</keyword>
<accession>A0A7N5JUW0</accession>
<dbReference type="GO" id="GO:0000049">
    <property type="term" value="F:tRNA binding"/>
    <property type="evidence" value="ECO:0007669"/>
    <property type="project" value="TreeGrafter"/>
</dbReference>
<reference evidence="9" key="3">
    <citation type="submission" date="2025-09" db="UniProtKB">
        <authorList>
            <consortium name="Ensembl"/>
        </authorList>
    </citation>
    <scope>IDENTIFICATION</scope>
</reference>
<keyword evidence="5" id="KW-0963">Cytoplasm</keyword>
<evidence type="ECO:0000256" key="1">
    <source>
        <dbReference type="ARBA" id="ARBA00004496"/>
    </source>
</evidence>
<dbReference type="PANTHER" id="PTHR17490:SF10">
    <property type="entry name" value="THREONYLCARBAMOYL-AMP SYNTHASE"/>
    <property type="match status" value="1"/>
</dbReference>
<protein>
    <recommendedName>
        <fullName evidence="4">Threonylcarbamoyl-AMP synthase</fullName>
        <ecNumber evidence="3">2.7.7.87</ecNumber>
    </recommendedName>
</protein>
<evidence type="ECO:0000256" key="3">
    <source>
        <dbReference type="ARBA" id="ARBA00012584"/>
    </source>
</evidence>
<dbReference type="InterPro" id="IPR017945">
    <property type="entry name" value="DHBP_synth_RibB-like_a/b_dom"/>
</dbReference>
<dbReference type="GO" id="GO:0003725">
    <property type="term" value="F:double-stranded RNA binding"/>
    <property type="evidence" value="ECO:0007669"/>
    <property type="project" value="InterPro"/>
</dbReference>
<dbReference type="GO" id="GO:0061710">
    <property type="term" value="F:L-threonylcarbamoyladenylate synthase"/>
    <property type="evidence" value="ECO:0007669"/>
    <property type="project" value="UniProtKB-EC"/>
</dbReference>
<evidence type="ECO:0000256" key="4">
    <source>
        <dbReference type="ARBA" id="ARBA00015492"/>
    </source>
</evidence>
<dbReference type="GO" id="GO:0005737">
    <property type="term" value="C:cytoplasm"/>
    <property type="evidence" value="ECO:0007669"/>
    <property type="project" value="UniProtKB-SubCell"/>
</dbReference>
<proteinExistence type="inferred from homology"/>
<dbReference type="SUPFAM" id="SSF55821">
    <property type="entry name" value="YrdC/RibB"/>
    <property type="match status" value="1"/>
</dbReference>
<name>A0A7N5JUW0_AILME</name>
<dbReference type="Ensembl" id="ENSAMET00000016614.2">
    <property type="protein sequence ID" value="ENSAMEP00000030800.1"/>
    <property type="gene ID" value="ENSAMEG00000015139.2"/>
</dbReference>
<keyword evidence="6" id="KW-0808">Transferase</keyword>
<reference evidence="9 10" key="1">
    <citation type="journal article" date="2010" name="Nature">
        <title>The sequence and de novo assembly of the giant panda genome.</title>
        <authorList>
            <person name="Li R."/>
            <person name="Fan W."/>
            <person name="Tian G."/>
            <person name="Zhu H."/>
            <person name="He L."/>
            <person name="Cai J."/>
            <person name="Huang Q."/>
            <person name="Cai Q."/>
            <person name="Li B."/>
            <person name="Bai Y."/>
            <person name="Zhang Z."/>
            <person name="Zhang Y."/>
            <person name="Wang W."/>
            <person name="Li J."/>
            <person name="Wei F."/>
            <person name="Li H."/>
            <person name="Jian M."/>
            <person name="Li J."/>
            <person name="Zhang Z."/>
            <person name="Nielsen R."/>
            <person name="Li D."/>
            <person name="Gu W."/>
            <person name="Yang Z."/>
            <person name="Xuan Z."/>
            <person name="Ryder O.A."/>
            <person name="Leung F.C."/>
            <person name="Zhou Y."/>
            <person name="Cao J."/>
            <person name="Sun X."/>
            <person name="Fu Y."/>
            <person name="Fang X."/>
            <person name="Guo X."/>
            <person name="Wang B."/>
            <person name="Hou R."/>
            <person name="Shen F."/>
            <person name="Mu B."/>
            <person name="Ni P."/>
            <person name="Lin R."/>
            <person name="Qian W."/>
            <person name="Wang G."/>
            <person name="Yu C."/>
            <person name="Nie W."/>
            <person name="Wang J."/>
            <person name="Wu Z."/>
            <person name="Liang H."/>
            <person name="Min J."/>
            <person name="Wu Q."/>
            <person name="Cheng S."/>
            <person name="Ruan J."/>
            <person name="Wang M."/>
            <person name="Shi Z."/>
            <person name="Wen M."/>
            <person name="Liu B."/>
            <person name="Ren X."/>
            <person name="Zheng H."/>
            <person name="Dong D."/>
            <person name="Cook K."/>
            <person name="Shan G."/>
            <person name="Zhang H."/>
            <person name="Kosiol C."/>
            <person name="Xie X."/>
            <person name="Lu Z."/>
            <person name="Zheng H."/>
            <person name="Li Y."/>
            <person name="Steiner C.C."/>
            <person name="Lam T.T."/>
            <person name="Lin S."/>
            <person name="Zhang Q."/>
            <person name="Li G."/>
            <person name="Tian J."/>
            <person name="Gong T."/>
            <person name="Liu H."/>
            <person name="Zhang D."/>
            <person name="Fang L."/>
            <person name="Ye C."/>
            <person name="Zhang J."/>
            <person name="Hu W."/>
            <person name="Xu A."/>
            <person name="Ren Y."/>
            <person name="Zhang G."/>
            <person name="Bruford M.W."/>
            <person name="Li Q."/>
            <person name="Ma L."/>
            <person name="Guo Y."/>
            <person name="An N."/>
            <person name="Hu Y."/>
            <person name="Zheng Y."/>
            <person name="Shi Y."/>
            <person name="Li Z."/>
            <person name="Liu Q."/>
            <person name="Chen Y."/>
            <person name="Zhao J."/>
            <person name="Qu N."/>
            <person name="Zhao S."/>
            <person name="Tian F."/>
            <person name="Wang X."/>
            <person name="Wang H."/>
            <person name="Xu L."/>
            <person name="Liu X."/>
            <person name="Vinar T."/>
            <person name="Wang Y."/>
            <person name="Lam T.W."/>
            <person name="Yiu S.M."/>
            <person name="Liu S."/>
            <person name="Zhang H."/>
            <person name="Li D."/>
            <person name="Huang Y."/>
            <person name="Wang X."/>
            <person name="Yang G."/>
            <person name="Jiang Z."/>
            <person name="Wang J."/>
            <person name="Qin N."/>
            <person name="Li L."/>
            <person name="Li J."/>
            <person name="Bolund L."/>
            <person name="Kristiansen K."/>
            <person name="Wong G.K."/>
            <person name="Olson M."/>
            <person name="Zhang X."/>
            <person name="Li S."/>
            <person name="Yang H."/>
            <person name="Wang J."/>
            <person name="Wang J."/>
        </authorList>
    </citation>
    <scope>NUCLEOTIDE SEQUENCE [LARGE SCALE GENOMIC DNA]</scope>
</reference>
<dbReference type="GeneTree" id="ENSGT00940000173944"/>
<evidence type="ECO:0000256" key="6">
    <source>
        <dbReference type="ARBA" id="ARBA00022679"/>
    </source>
</evidence>
<dbReference type="Proteomes" id="UP000008912">
    <property type="component" value="Unassembled WGS sequence"/>
</dbReference>
<dbReference type="InterPro" id="IPR050156">
    <property type="entry name" value="TC-AMP_synthase_SUA5"/>
</dbReference>
<evidence type="ECO:0000256" key="7">
    <source>
        <dbReference type="ARBA" id="ARBA00048366"/>
    </source>
</evidence>
<dbReference type="PANTHER" id="PTHR17490">
    <property type="entry name" value="SUA5"/>
    <property type="match status" value="1"/>
</dbReference>
<evidence type="ECO:0000256" key="2">
    <source>
        <dbReference type="ARBA" id="ARBA00007663"/>
    </source>
</evidence>
<comment type="subcellular location">
    <subcellularLocation>
        <location evidence="1">Cytoplasm</location>
    </subcellularLocation>
</comment>
<dbReference type="Gene3D" id="3.90.870.10">
    <property type="entry name" value="DHBP synthase"/>
    <property type="match status" value="1"/>
</dbReference>
<evidence type="ECO:0000313" key="9">
    <source>
        <dbReference type="Ensembl" id="ENSAMEP00000030800.1"/>
    </source>
</evidence>
<comment type="catalytic activity">
    <reaction evidence="7">
        <text>L-threonine + hydrogencarbonate + ATP = L-threonylcarbamoyladenylate + diphosphate + H2O</text>
        <dbReference type="Rhea" id="RHEA:36407"/>
        <dbReference type="ChEBI" id="CHEBI:15377"/>
        <dbReference type="ChEBI" id="CHEBI:17544"/>
        <dbReference type="ChEBI" id="CHEBI:30616"/>
        <dbReference type="ChEBI" id="CHEBI:33019"/>
        <dbReference type="ChEBI" id="CHEBI:57926"/>
        <dbReference type="ChEBI" id="CHEBI:73682"/>
        <dbReference type="EC" id="2.7.7.87"/>
    </reaction>
</comment>
<sequence>MTPSCPGYSLAFPSLLRRSLGCSSPVLGTVYCLQGCSHSKLPAFCLSCVADVFRYCHVRVPAGLLKDLLPRPVTLVLEHSQELSKDLNLFPSLTGIWIPDPAFKQDLAQVFGAPFALISANLSSQASSQNSDFLRQRVFLNTVDHAPSWGLVSPLVGEVLHIIYNFIYQPKTN</sequence>
<reference evidence="9" key="2">
    <citation type="submission" date="2025-08" db="UniProtKB">
        <authorList>
            <consortium name="Ensembl"/>
        </authorList>
    </citation>
    <scope>IDENTIFICATION</scope>
</reference>
<dbReference type="GO" id="GO:0006450">
    <property type="term" value="P:regulation of translational fidelity"/>
    <property type="evidence" value="ECO:0007669"/>
    <property type="project" value="TreeGrafter"/>
</dbReference>
<dbReference type="PROSITE" id="PS51163">
    <property type="entry name" value="YRDC"/>
    <property type="match status" value="1"/>
</dbReference>
<dbReference type="Pfam" id="PF01300">
    <property type="entry name" value="Sua5_yciO_yrdC"/>
    <property type="match status" value="1"/>
</dbReference>
<dbReference type="InterPro" id="IPR006070">
    <property type="entry name" value="Sua5-like_dom"/>
</dbReference>